<protein>
    <submittedName>
        <fullName evidence="1">Uncharacterized protein</fullName>
    </submittedName>
</protein>
<name>A0A1H3TTF3_9BACT</name>
<dbReference type="Proteomes" id="UP000199663">
    <property type="component" value="Unassembled WGS sequence"/>
</dbReference>
<reference evidence="1 2" key="1">
    <citation type="submission" date="2016-10" db="EMBL/GenBank/DDBJ databases">
        <authorList>
            <person name="Varghese N."/>
            <person name="Submissions S."/>
        </authorList>
    </citation>
    <scope>NUCLEOTIDE SEQUENCE [LARGE SCALE GENOMIC DNA]</scope>
    <source>
        <strain evidence="1 2">DSM 17997</strain>
    </source>
</reference>
<sequence>MRIGKVGIPGRSGIVSFACLDLEGVHPITGFGWIQDRYWERGFACAVQATGKLDDKIGIHGGNEFNLIKR</sequence>
<evidence type="ECO:0000313" key="2">
    <source>
        <dbReference type="Proteomes" id="UP000199663"/>
    </source>
</evidence>
<accession>A0A1H3TTF3</accession>
<keyword evidence="2" id="KW-1185">Reference proteome</keyword>
<proteinExistence type="predicted"/>
<dbReference type="EMBL" id="FNQC01000020">
    <property type="protein sequence ID" value="SDZ52599.1"/>
    <property type="molecule type" value="Genomic_DNA"/>
</dbReference>
<organism evidence="1 2">
    <name type="scientific">Rhodonellum ikkaensis</name>
    <dbReference type="NCBI Taxonomy" id="336829"/>
    <lineage>
        <taxon>Bacteria</taxon>
        <taxon>Pseudomonadati</taxon>
        <taxon>Bacteroidota</taxon>
        <taxon>Cytophagia</taxon>
        <taxon>Cytophagales</taxon>
        <taxon>Cytophagaceae</taxon>
        <taxon>Rhodonellum</taxon>
    </lineage>
</organism>
<gene>
    <name evidence="1" type="ORF">SAMN05444412_12040</name>
</gene>
<evidence type="ECO:0000313" key="1">
    <source>
        <dbReference type="EMBL" id="SDZ52599.1"/>
    </source>
</evidence>
<comment type="caution">
    <text evidence="1">The sequence shown here is derived from an EMBL/GenBank/DDBJ whole genome shotgun (WGS) entry which is preliminary data.</text>
</comment>